<accession>A0A8H4V8U9</accession>
<dbReference type="OrthoDB" id="5427833at2759"/>
<evidence type="ECO:0000256" key="2">
    <source>
        <dbReference type="SAM" id="SignalP"/>
    </source>
</evidence>
<feature type="compositionally biased region" description="Polar residues" evidence="1">
    <location>
        <begin position="202"/>
        <end position="211"/>
    </location>
</feature>
<reference evidence="3 4" key="1">
    <citation type="journal article" date="2020" name="Genome Biol. Evol.">
        <title>A new high-quality draft genome assembly of the Chinese cordyceps Ophiocordyceps sinensis.</title>
        <authorList>
            <person name="Shu R."/>
            <person name="Zhang J."/>
            <person name="Meng Q."/>
            <person name="Zhang H."/>
            <person name="Zhou G."/>
            <person name="Li M."/>
            <person name="Wu P."/>
            <person name="Zhao Y."/>
            <person name="Chen C."/>
            <person name="Qin Q."/>
        </authorList>
    </citation>
    <scope>NUCLEOTIDE SEQUENCE [LARGE SCALE GENOMIC DNA]</scope>
    <source>
        <strain evidence="3 4">IOZ07</strain>
    </source>
</reference>
<feature type="compositionally biased region" description="Low complexity" evidence="1">
    <location>
        <begin position="156"/>
        <end position="176"/>
    </location>
</feature>
<evidence type="ECO:0000313" key="3">
    <source>
        <dbReference type="EMBL" id="KAF4512223.1"/>
    </source>
</evidence>
<protein>
    <submittedName>
        <fullName evidence="3">Uncharacterized protein</fullName>
    </submittedName>
</protein>
<keyword evidence="2" id="KW-0732">Signal</keyword>
<dbReference type="AlphaFoldDB" id="A0A8H4V8U9"/>
<proteinExistence type="predicted"/>
<evidence type="ECO:0000313" key="4">
    <source>
        <dbReference type="Proteomes" id="UP000557566"/>
    </source>
</evidence>
<keyword evidence="4" id="KW-1185">Reference proteome</keyword>
<dbReference type="Proteomes" id="UP000557566">
    <property type="component" value="Unassembled WGS sequence"/>
</dbReference>
<dbReference type="EMBL" id="JAAVMX010000002">
    <property type="protein sequence ID" value="KAF4512223.1"/>
    <property type="molecule type" value="Genomic_DNA"/>
</dbReference>
<comment type="caution">
    <text evidence="3">The sequence shown here is derived from an EMBL/GenBank/DDBJ whole genome shotgun (WGS) entry which is preliminary data.</text>
</comment>
<feature type="signal peptide" evidence="2">
    <location>
        <begin position="1"/>
        <end position="25"/>
    </location>
</feature>
<feature type="chain" id="PRO_5034385046" evidence="2">
    <location>
        <begin position="26"/>
        <end position="277"/>
    </location>
</feature>
<sequence>MARRGRKPRSAMLAGVILLSETASGTKETLSSVGPISSAPFACKVAYNALIWGCSVNDSPTKPCSQLCLRNIDRIQPVIQKKCGGATASENSLLSQAQKGRLSSVLCGTGSSPESSVIVTTSRSISATLSFATPTFSSTPSVTGTMAPTLLPPSITPTTSISRTTPTTSISGTTPTTSIVAMPTSIVAMPTSIVALPTSSRASLASTANPRSPQPPADPKTSTSSEAQIPTPPPRSGGGIGGGSPFDFITGVSPASKNQSPVLGIVAGWALAALLVQ</sequence>
<evidence type="ECO:0000256" key="1">
    <source>
        <dbReference type="SAM" id="MobiDB-lite"/>
    </source>
</evidence>
<feature type="region of interest" description="Disordered" evidence="1">
    <location>
        <begin position="202"/>
        <end position="247"/>
    </location>
</feature>
<gene>
    <name evidence="3" type="ORF">G6O67_001392</name>
</gene>
<feature type="region of interest" description="Disordered" evidence="1">
    <location>
        <begin position="150"/>
        <end position="176"/>
    </location>
</feature>
<name>A0A8H4V8U9_9HYPO</name>
<organism evidence="3 4">
    <name type="scientific">Ophiocordyceps sinensis</name>
    <dbReference type="NCBI Taxonomy" id="72228"/>
    <lineage>
        <taxon>Eukaryota</taxon>
        <taxon>Fungi</taxon>
        <taxon>Dikarya</taxon>
        <taxon>Ascomycota</taxon>
        <taxon>Pezizomycotina</taxon>
        <taxon>Sordariomycetes</taxon>
        <taxon>Hypocreomycetidae</taxon>
        <taxon>Hypocreales</taxon>
        <taxon>Ophiocordycipitaceae</taxon>
        <taxon>Ophiocordyceps</taxon>
    </lineage>
</organism>